<reference evidence="3" key="1">
    <citation type="submission" date="2020-07" db="EMBL/GenBank/DDBJ databases">
        <title>Multicomponent nature underlies the extraordinary mechanical properties of spider dragline silk.</title>
        <authorList>
            <person name="Kono N."/>
            <person name="Nakamura H."/>
            <person name="Mori M."/>
            <person name="Yoshida Y."/>
            <person name="Ohtoshi R."/>
            <person name="Malay A.D."/>
            <person name="Moran D.A.P."/>
            <person name="Tomita M."/>
            <person name="Numata K."/>
            <person name="Arakawa K."/>
        </authorList>
    </citation>
    <scope>NUCLEOTIDE SEQUENCE</scope>
</reference>
<dbReference type="InterPro" id="IPR008974">
    <property type="entry name" value="TRAF-like"/>
</dbReference>
<evidence type="ECO:0000313" key="4">
    <source>
        <dbReference type="Proteomes" id="UP000887116"/>
    </source>
</evidence>
<evidence type="ECO:0000313" key="3">
    <source>
        <dbReference type="EMBL" id="GFQ63899.1"/>
    </source>
</evidence>
<sequence length="498" mass="58089">MSGENSDEEYEFIMGWNIENYLYCWQRYGEELHSPLFTATSMKNTKWRLSLNPVGDTKKNYIGCYLNREEDDGPESIEVYYVLEILGIDGSVLGKKNEGKHEFIIDEYMGDSSFVEWTRVLQFEKNNFSPLNTLTVCCKMRRCENRSKECMQMFAKTVINVEKMSSIWDIKQFSSLKLEQRIPFVMKSMSKEVLMKLNLFLCEGRRSDEIIFIDFDCVNKKMKYFYFKVFLIADGGNKIDCNQRDFWCKENEKNWMFSLRLTKMDLLGKKDLYLKDDILSLYCECVFPTVISFEGIVSTKFEVIIPLSVPKVNIIGKQSDNARSLIEDFKTLYTDGTLSDIKLSTETKSFPVHAAVLCARSPVFKAMFSDDMKEKIKGSVDIIDLDDDTICRMLLYLYTDRLEDLQWESALRLYEAADKRMGNVIRKPLEISCGDNAQSVEKIRGQSSKITQITMLPKQRHLKHLFQGDFQLDETLLQKILHNSTLNCYDLLVFFLIF</sequence>
<dbReference type="Proteomes" id="UP000887116">
    <property type="component" value="Unassembled WGS sequence"/>
</dbReference>
<dbReference type="SUPFAM" id="SSF54695">
    <property type="entry name" value="POZ domain"/>
    <property type="match status" value="1"/>
</dbReference>
<dbReference type="PROSITE" id="PS50144">
    <property type="entry name" value="MATH"/>
    <property type="match status" value="1"/>
</dbReference>
<dbReference type="InterPro" id="IPR011333">
    <property type="entry name" value="SKP1/BTB/POZ_sf"/>
</dbReference>
<protein>
    <submittedName>
        <fullName evidence="3">TD and POZ domain-containing protein 1</fullName>
    </submittedName>
</protein>
<dbReference type="EMBL" id="BMAO01000035">
    <property type="protein sequence ID" value="GFQ63899.1"/>
    <property type="molecule type" value="Genomic_DNA"/>
</dbReference>
<dbReference type="PANTHER" id="PTHR24413">
    <property type="entry name" value="SPECKLE-TYPE POZ PROTEIN"/>
    <property type="match status" value="1"/>
</dbReference>
<dbReference type="SUPFAM" id="SSF49599">
    <property type="entry name" value="TRAF domain-like"/>
    <property type="match status" value="1"/>
</dbReference>
<feature type="domain" description="MATH" evidence="2">
    <location>
        <begin position="11"/>
        <end position="140"/>
    </location>
</feature>
<dbReference type="PROSITE" id="PS50097">
    <property type="entry name" value="BTB"/>
    <property type="match status" value="1"/>
</dbReference>
<keyword evidence="4" id="KW-1185">Reference proteome</keyword>
<name>A0A8X6EY06_TRICU</name>
<dbReference type="Gene3D" id="2.60.210.10">
    <property type="entry name" value="Apoptosis, Tumor Necrosis Factor Receptor Associated Protein 2, Chain A"/>
    <property type="match status" value="1"/>
</dbReference>
<dbReference type="Pfam" id="PF00651">
    <property type="entry name" value="BTB"/>
    <property type="match status" value="1"/>
</dbReference>
<comment type="caution">
    <text evidence="3">The sequence shown here is derived from an EMBL/GenBank/DDBJ whole genome shotgun (WGS) entry which is preliminary data.</text>
</comment>
<feature type="domain" description="BTB" evidence="1">
    <location>
        <begin position="339"/>
        <end position="406"/>
    </location>
</feature>
<organism evidence="3 4">
    <name type="scientific">Trichonephila clavata</name>
    <name type="common">Joro spider</name>
    <name type="synonym">Nephila clavata</name>
    <dbReference type="NCBI Taxonomy" id="2740835"/>
    <lineage>
        <taxon>Eukaryota</taxon>
        <taxon>Metazoa</taxon>
        <taxon>Ecdysozoa</taxon>
        <taxon>Arthropoda</taxon>
        <taxon>Chelicerata</taxon>
        <taxon>Arachnida</taxon>
        <taxon>Araneae</taxon>
        <taxon>Araneomorphae</taxon>
        <taxon>Entelegynae</taxon>
        <taxon>Araneoidea</taxon>
        <taxon>Nephilidae</taxon>
        <taxon>Trichonephila</taxon>
    </lineage>
</organism>
<dbReference type="InterPro" id="IPR002083">
    <property type="entry name" value="MATH/TRAF_dom"/>
</dbReference>
<dbReference type="OrthoDB" id="6434522at2759"/>
<accession>A0A8X6EY06</accession>
<proteinExistence type="predicted"/>
<gene>
    <name evidence="3" type="primary">Tdpoz1_29</name>
    <name evidence="3" type="ORF">TNCT_528101</name>
</gene>
<dbReference type="Gene3D" id="3.30.710.10">
    <property type="entry name" value="Potassium Channel Kv1.1, Chain A"/>
    <property type="match status" value="1"/>
</dbReference>
<evidence type="ECO:0000259" key="2">
    <source>
        <dbReference type="PROSITE" id="PS50144"/>
    </source>
</evidence>
<dbReference type="CDD" id="cd18186">
    <property type="entry name" value="BTB_POZ_ZBTB_KLHL-like"/>
    <property type="match status" value="1"/>
</dbReference>
<dbReference type="GO" id="GO:0030163">
    <property type="term" value="P:protein catabolic process"/>
    <property type="evidence" value="ECO:0007669"/>
    <property type="project" value="UniProtKB-ARBA"/>
</dbReference>
<dbReference type="AlphaFoldDB" id="A0A8X6EY06"/>
<dbReference type="InterPro" id="IPR000210">
    <property type="entry name" value="BTB/POZ_dom"/>
</dbReference>
<evidence type="ECO:0000259" key="1">
    <source>
        <dbReference type="PROSITE" id="PS50097"/>
    </source>
</evidence>
<dbReference type="SMART" id="SM00225">
    <property type="entry name" value="BTB"/>
    <property type="match status" value="1"/>
</dbReference>